<gene>
    <name evidence="3" type="ORF">LAZ67_2002779</name>
</gene>
<dbReference type="PANTHER" id="PTHR12900">
    <property type="entry name" value="MITOTIC AND DNA DAMAGE CHECKPOINT PROTEIN HUS1"/>
    <property type="match status" value="1"/>
</dbReference>
<dbReference type="Proteomes" id="UP001235939">
    <property type="component" value="Chromosome 02"/>
</dbReference>
<sequence>MKFRGKMIELHSIQNLVKVITTISKMTKEVCIRITPNHIYFILNDQSIRGGGALWCEIDQGHFFNEYNMEGVSDEHNEIYLNVATENFLRALRSAQNSKCLKIKLTKKYTTAYLTHEVELPTTATHVRNVTHDVPVQVIPRRLWDDYQEPQMPPYDISVYLPNLRILRNVLERMKNIFTFLEVKVNRNQDMSLSLDAPTVLISTHFKDLSQPTDTARGLSNISEARVRIDIRKFLHFLTSQSVNPMRVICNVAHKKCLHLFLMHEDIALQYILPHIAGFNVSIKRILKNLNLIRNGIKVRETNLSKGPTPGIRRSCICTHVRVSSKGFHVRNGLKLEAKSDFHQNSD</sequence>
<evidence type="ECO:0000256" key="2">
    <source>
        <dbReference type="ARBA" id="ARBA00023242"/>
    </source>
</evidence>
<keyword evidence="2" id="KW-0539">Nucleus</keyword>
<proteinExistence type="predicted"/>
<comment type="subcellular location">
    <subcellularLocation>
        <location evidence="1">Nucleus</location>
    </subcellularLocation>
</comment>
<organism evidence="3 4">
    <name type="scientific">Cordylochernes scorpioides</name>
    <dbReference type="NCBI Taxonomy" id="51811"/>
    <lineage>
        <taxon>Eukaryota</taxon>
        <taxon>Metazoa</taxon>
        <taxon>Ecdysozoa</taxon>
        <taxon>Arthropoda</taxon>
        <taxon>Chelicerata</taxon>
        <taxon>Arachnida</taxon>
        <taxon>Pseudoscorpiones</taxon>
        <taxon>Cheliferoidea</taxon>
        <taxon>Chernetidae</taxon>
        <taxon>Cordylochernes</taxon>
    </lineage>
</organism>
<reference evidence="3 4" key="1">
    <citation type="submission" date="2022-01" db="EMBL/GenBank/DDBJ databases">
        <title>A chromosomal length assembly of Cordylochernes scorpioides.</title>
        <authorList>
            <person name="Zeh D."/>
            <person name="Zeh J."/>
        </authorList>
    </citation>
    <scope>NUCLEOTIDE SEQUENCE [LARGE SCALE GENOMIC DNA]</scope>
    <source>
        <strain evidence="3">IN4F17</strain>
        <tissue evidence="3">Whole Body</tissue>
    </source>
</reference>
<protein>
    <submittedName>
        <fullName evidence="3">HUS1</fullName>
    </submittedName>
</protein>
<evidence type="ECO:0000313" key="3">
    <source>
        <dbReference type="EMBL" id="UYV62993.1"/>
    </source>
</evidence>
<dbReference type="Gene3D" id="3.70.10.10">
    <property type="match status" value="1"/>
</dbReference>
<keyword evidence="4" id="KW-1185">Reference proteome</keyword>
<name>A0ABY6K3D9_9ARAC</name>
<dbReference type="InterPro" id="IPR007150">
    <property type="entry name" value="HUS1/Mec3"/>
</dbReference>
<dbReference type="EMBL" id="CP092864">
    <property type="protein sequence ID" value="UYV62993.1"/>
    <property type="molecule type" value="Genomic_DNA"/>
</dbReference>
<evidence type="ECO:0000313" key="4">
    <source>
        <dbReference type="Proteomes" id="UP001235939"/>
    </source>
</evidence>
<dbReference type="Pfam" id="PF04005">
    <property type="entry name" value="Hus1"/>
    <property type="match status" value="1"/>
</dbReference>
<evidence type="ECO:0000256" key="1">
    <source>
        <dbReference type="ARBA" id="ARBA00004123"/>
    </source>
</evidence>
<dbReference type="InterPro" id="IPR046938">
    <property type="entry name" value="DNA_clamp_sf"/>
</dbReference>
<dbReference type="SUPFAM" id="SSF55979">
    <property type="entry name" value="DNA clamp"/>
    <property type="match status" value="1"/>
</dbReference>
<accession>A0ABY6K3D9</accession>
<dbReference type="PANTHER" id="PTHR12900:SF0">
    <property type="entry name" value="CHECKPOINT PROTEIN"/>
    <property type="match status" value="1"/>
</dbReference>